<comment type="subcellular location">
    <subcellularLocation>
        <location evidence="1">Cytoplasm</location>
    </subcellularLocation>
</comment>
<proteinExistence type="inferred from homology"/>
<evidence type="ECO:0000259" key="5">
    <source>
        <dbReference type="Pfam" id="PF00582"/>
    </source>
</evidence>
<dbReference type="PANTHER" id="PTHR47892">
    <property type="entry name" value="UNIVERSAL STRESS PROTEIN E"/>
    <property type="match status" value="1"/>
</dbReference>
<keyword evidence="7" id="KW-1185">Reference proteome</keyword>
<comment type="function">
    <text evidence="4">Required for resistance to DNA-damaging agents.</text>
</comment>
<accession>A0A0W0YY96</accession>
<name>A0A0W0YY96_LEGSP</name>
<dbReference type="OrthoDB" id="239260at2"/>
<keyword evidence="3" id="KW-0963">Cytoplasm</keyword>
<dbReference type="AlphaFoldDB" id="A0A0W0YY96"/>
<dbReference type="PATRIC" id="fig|452.5.peg.2708"/>
<dbReference type="PANTHER" id="PTHR47892:SF1">
    <property type="entry name" value="UNIVERSAL STRESS PROTEIN E"/>
    <property type="match status" value="1"/>
</dbReference>
<evidence type="ECO:0000313" key="6">
    <source>
        <dbReference type="EMBL" id="KTD61826.1"/>
    </source>
</evidence>
<feature type="domain" description="UspA" evidence="5">
    <location>
        <begin position="4"/>
        <end position="141"/>
    </location>
</feature>
<evidence type="ECO:0000313" key="7">
    <source>
        <dbReference type="Proteomes" id="UP000054877"/>
    </source>
</evidence>
<dbReference type="Gene3D" id="3.40.50.12370">
    <property type="match status" value="1"/>
</dbReference>
<sequence>MSNFHNILFVSHGLGDDDEGLQQALQLANANQASLSILIVCPPFPDSLGDYKTSYEQSIIERMEKAITTAKSALNIRRKKLPIHLELECGFAPDVRIIRYVLRHAHDLLIKQAQASPNQKGFKAVDMELLRKCPCPIFMVRPAKHKNHEARIAVAIDPKDEEPASRELSLALLKYASSLTRHYSGQLDIISCWSFRLEEYLRDSIWIKVPEEELNQMVLDEKTGHDRALRTIIEDSNISGDYQVYLPKGLPEETIPSFVENHGIDILVMGTVARTGIASFIIGNSAENILQKINCSLLALKPQGFVSPVKAY</sequence>
<evidence type="ECO:0000256" key="2">
    <source>
        <dbReference type="ARBA" id="ARBA00008791"/>
    </source>
</evidence>
<reference evidence="6 7" key="1">
    <citation type="submission" date="2015-11" db="EMBL/GenBank/DDBJ databases">
        <title>Genomic analysis of 38 Legionella species identifies large and diverse effector repertoires.</title>
        <authorList>
            <person name="Burstein D."/>
            <person name="Amaro F."/>
            <person name="Zusman T."/>
            <person name="Lifshitz Z."/>
            <person name="Cohen O."/>
            <person name="Gilbert J.A."/>
            <person name="Pupko T."/>
            <person name="Shuman H.A."/>
            <person name="Segal G."/>
        </authorList>
    </citation>
    <scope>NUCLEOTIDE SEQUENCE [LARGE SCALE GENOMIC DNA]</scope>
    <source>
        <strain evidence="6 7">Mt.St.Helens-9</strain>
    </source>
</reference>
<evidence type="ECO:0000256" key="4">
    <source>
        <dbReference type="ARBA" id="ARBA00037131"/>
    </source>
</evidence>
<dbReference type="InterPro" id="IPR006016">
    <property type="entry name" value="UspA"/>
</dbReference>
<comment type="caution">
    <text evidence="6">The sequence shown here is derived from an EMBL/GenBank/DDBJ whole genome shotgun (WGS) entry which is preliminary data.</text>
</comment>
<dbReference type="EMBL" id="LNYX01000031">
    <property type="protein sequence ID" value="KTD61826.1"/>
    <property type="molecule type" value="Genomic_DNA"/>
</dbReference>
<dbReference type="GO" id="GO:0005737">
    <property type="term" value="C:cytoplasm"/>
    <property type="evidence" value="ECO:0007669"/>
    <property type="project" value="UniProtKB-SubCell"/>
</dbReference>
<protein>
    <recommendedName>
        <fullName evidence="5">UspA domain-containing protein</fullName>
    </recommendedName>
</protein>
<feature type="domain" description="UspA" evidence="5">
    <location>
        <begin position="151"/>
        <end position="300"/>
    </location>
</feature>
<evidence type="ECO:0000256" key="1">
    <source>
        <dbReference type="ARBA" id="ARBA00004496"/>
    </source>
</evidence>
<dbReference type="STRING" id="452.Lspi_2456"/>
<gene>
    <name evidence="6" type="ORF">Lspi_2456</name>
</gene>
<dbReference type="Pfam" id="PF00582">
    <property type="entry name" value="Usp"/>
    <property type="match status" value="2"/>
</dbReference>
<dbReference type="RefSeq" id="WP_058484345.1">
    <property type="nucleotide sequence ID" value="NZ_CAAAII010000011.1"/>
</dbReference>
<organism evidence="6 7">
    <name type="scientific">Legionella spiritensis</name>
    <dbReference type="NCBI Taxonomy" id="452"/>
    <lineage>
        <taxon>Bacteria</taxon>
        <taxon>Pseudomonadati</taxon>
        <taxon>Pseudomonadota</taxon>
        <taxon>Gammaproteobacteria</taxon>
        <taxon>Legionellales</taxon>
        <taxon>Legionellaceae</taxon>
        <taxon>Legionella</taxon>
    </lineage>
</organism>
<evidence type="ECO:0000256" key="3">
    <source>
        <dbReference type="ARBA" id="ARBA00022490"/>
    </source>
</evidence>
<comment type="similarity">
    <text evidence="2">Belongs to the universal stress protein A family.</text>
</comment>
<dbReference type="SUPFAM" id="SSF52402">
    <property type="entry name" value="Adenine nucleotide alpha hydrolases-like"/>
    <property type="match status" value="2"/>
</dbReference>
<dbReference type="Proteomes" id="UP000054877">
    <property type="component" value="Unassembled WGS sequence"/>
</dbReference>